<evidence type="ECO:0000313" key="3">
    <source>
        <dbReference type="EMBL" id="SDZ35777.1"/>
    </source>
</evidence>
<feature type="compositionally biased region" description="Low complexity" evidence="1">
    <location>
        <begin position="118"/>
        <end position="155"/>
    </location>
</feature>
<proteinExistence type="predicted"/>
<dbReference type="AlphaFoldDB" id="A0A1H3SDH3"/>
<keyword evidence="4" id="KW-1185">Reference proteome</keyword>
<feature type="chain" id="PRO_5017446237" evidence="2">
    <location>
        <begin position="29"/>
        <end position="165"/>
    </location>
</feature>
<evidence type="ECO:0000313" key="4">
    <source>
        <dbReference type="Proteomes" id="UP000242415"/>
    </source>
</evidence>
<dbReference type="Proteomes" id="UP000242415">
    <property type="component" value="Unassembled WGS sequence"/>
</dbReference>
<protein>
    <submittedName>
        <fullName evidence="3">Immune inhibitor A</fullName>
    </submittedName>
</protein>
<gene>
    <name evidence="3" type="ORF">SAMN05444365_11149</name>
</gene>
<feature type="region of interest" description="Disordered" evidence="1">
    <location>
        <begin position="112"/>
        <end position="165"/>
    </location>
</feature>
<accession>A0A1H3SDH3</accession>
<keyword evidence="2" id="KW-0732">Signal</keyword>
<evidence type="ECO:0000256" key="1">
    <source>
        <dbReference type="SAM" id="MobiDB-lite"/>
    </source>
</evidence>
<feature type="compositionally biased region" description="Low complexity" evidence="1">
    <location>
        <begin position="26"/>
        <end position="37"/>
    </location>
</feature>
<name>A0A1H3SDH3_9ACTN</name>
<feature type="signal peptide" evidence="2">
    <location>
        <begin position="1"/>
        <end position="28"/>
    </location>
</feature>
<dbReference type="EMBL" id="FNPH01000011">
    <property type="protein sequence ID" value="SDZ35777.1"/>
    <property type="molecule type" value="Genomic_DNA"/>
</dbReference>
<reference evidence="4" key="1">
    <citation type="submission" date="2016-10" db="EMBL/GenBank/DDBJ databases">
        <authorList>
            <person name="Varghese N."/>
            <person name="Submissions S."/>
        </authorList>
    </citation>
    <scope>NUCLEOTIDE SEQUENCE [LARGE SCALE GENOMIC DNA]</scope>
    <source>
        <strain evidence="4">DSM 45245</strain>
    </source>
</reference>
<organism evidence="3 4">
    <name type="scientific">Micromonospora pattaloongensis</name>
    <dbReference type="NCBI Taxonomy" id="405436"/>
    <lineage>
        <taxon>Bacteria</taxon>
        <taxon>Bacillati</taxon>
        <taxon>Actinomycetota</taxon>
        <taxon>Actinomycetes</taxon>
        <taxon>Micromonosporales</taxon>
        <taxon>Micromonosporaceae</taxon>
        <taxon>Micromonospora</taxon>
    </lineage>
</organism>
<sequence length="165" mass="17179">MRRRVTAGLATAATVLLAAGAAAAPASAAPAANPAPGIEKTKHRADNLPDPLAEQEQEARKEAIAALLSGKAKLQKRNGSEVIQIKADRFVEYRQKPKVDPIFTILVEFGDKTDPRAGARSPSPTASTTAAPRTTTAPSGTPTTADSTTWTCSTARARSRCATST</sequence>
<evidence type="ECO:0000256" key="2">
    <source>
        <dbReference type="SAM" id="SignalP"/>
    </source>
</evidence>
<feature type="region of interest" description="Disordered" evidence="1">
    <location>
        <begin position="26"/>
        <end position="58"/>
    </location>
</feature>
<dbReference type="STRING" id="405436.SAMN05444365_11149"/>